<dbReference type="PANTHER" id="PTHR30055:SF226">
    <property type="entry name" value="HTH-TYPE TRANSCRIPTIONAL REGULATOR PKSA"/>
    <property type="match status" value="1"/>
</dbReference>
<dbReference type="GO" id="GO:0003700">
    <property type="term" value="F:DNA-binding transcription factor activity"/>
    <property type="evidence" value="ECO:0007669"/>
    <property type="project" value="TreeGrafter"/>
</dbReference>
<feature type="domain" description="HTH tetR-type" evidence="3">
    <location>
        <begin position="57"/>
        <end position="117"/>
    </location>
</feature>
<dbReference type="KEGG" id="sace:GIY23_19535"/>
<name>A0A5Q3Q9P4_9PSEU</name>
<keyword evidence="1 2" id="KW-0238">DNA-binding</keyword>
<keyword evidence="5" id="KW-1185">Reference proteome</keyword>
<dbReference type="SUPFAM" id="SSF46689">
    <property type="entry name" value="Homeodomain-like"/>
    <property type="match status" value="1"/>
</dbReference>
<proteinExistence type="predicted"/>
<evidence type="ECO:0000259" key="3">
    <source>
        <dbReference type="PROSITE" id="PS50977"/>
    </source>
</evidence>
<dbReference type="InterPro" id="IPR050109">
    <property type="entry name" value="HTH-type_TetR-like_transc_reg"/>
</dbReference>
<dbReference type="InterPro" id="IPR009057">
    <property type="entry name" value="Homeodomain-like_sf"/>
</dbReference>
<accession>A0A5Q3Q9P4</accession>
<sequence>MEVKKCARDLRPVSSAGAVTRNRRGSSCCSVRRRVGGFLNTCQDAGMARNRRPVPKEQKRDELLAAAAQLLVLDGYEATSMSRLAQYAGVAPNTLYWYFRDKDELLVAVADRYFQALLHEHASLADRPLAEQFRWLIERLRPVKHLVATVHNRVAVSESVREWHTGFHRSFEDLFERQLANPLAAEHRTAEFAAATFVLEGAITHSIDEATTDQLCKITADRLHRAAETKMNAT</sequence>
<protein>
    <submittedName>
        <fullName evidence="4">TetR family transcriptional regulator</fullName>
    </submittedName>
</protein>
<evidence type="ECO:0000256" key="2">
    <source>
        <dbReference type="PROSITE-ProRule" id="PRU00335"/>
    </source>
</evidence>
<dbReference type="Proteomes" id="UP000371041">
    <property type="component" value="Chromosome"/>
</dbReference>
<dbReference type="AlphaFoldDB" id="A0A5Q3Q9P4"/>
<organism evidence="4 5">
    <name type="scientific">Allosaccharopolyspora coralli</name>
    <dbReference type="NCBI Taxonomy" id="2665642"/>
    <lineage>
        <taxon>Bacteria</taxon>
        <taxon>Bacillati</taxon>
        <taxon>Actinomycetota</taxon>
        <taxon>Actinomycetes</taxon>
        <taxon>Pseudonocardiales</taxon>
        <taxon>Pseudonocardiaceae</taxon>
        <taxon>Allosaccharopolyspora</taxon>
    </lineage>
</organism>
<reference evidence="5" key="1">
    <citation type="submission" date="2019-11" db="EMBL/GenBank/DDBJ databases">
        <title>The complete genome sequence of Saccharopolyspora sp. E2A.</title>
        <authorList>
            <person name="Zhang G."/>
        </authorList>
    </citation>
    <scope>NUCLEOTIDE SEQUENCE [LARGE SCALE GENOMIC DNA]</scope>
    <source>
        <strain evidence="5">E2A</strain>
    </source>
</reference>
<dbReference type="Gene3D" id="1.10.357.10">
    <property type="entry name" value="Tetracycline Repressor, domain 2"/>
    <property type="match status" value="1"/>
</dbReference>
<dbReference type="EMBL" id="CP045929">
    <property type="protein sequence ID" value="QGK71411.1"/>
    <property type="molecule type" value="Genomic_DNA"/>
</dbReference>
<gene>
    <name evidence="4" type="ORF">GIY23_19535</name>
</gene>
<dbReference type="GO" id="GO:0000976">
    <property type="term" value="F:transcription cis-regulatory region binding"/>
    <property type="evidence" value="ECO:0007669"/>
    <property type="project" value="TreeGrafter"/>
</dbReference>
<evidence type="ECO:0000313" key="5">
    <source>
        <dbReference type="Proteomes" id="UP000371041"/>
    </source>
</evidence>
<dbReference type="PANTHER" id="PTHR30055">
    <property type="entry name" value="HTH-TYPE TRANSCRIPTIONAL REGULATOR RUTR"/>
    <property type="match status" value="1"/>
</dbReference>
<dbReference type="PROSITE" id="PS50977">
    <property type="entry name" value="HTH_TETR_2"/>
    <property type="match status" value="1"/>
</dbReference>
<evidence type="ECO:0000256" key="1">
    <source>
        <dbReference type="ARBA" id="ARBA00023125"/>
    </source>
</evidence>
<dbReference type="PRINTS" id="PR00455">
    <property type="entry name" value="HTHTETR"/>
</dbReference>
<feature type="DNA-binding region" description="H-T-H motif" evidence="2">
    <location>
        <begin position="80"/>
        <end position="99"/>
    </location>
</feature>
<evidence type="ECO:0000313" key="4">
    <source>
        <dbReference type="EMBL" id="QGK71411.1"/>
    </source>
</evidence>
<dbReference type="InterPro" id="IPR001647">
    <property type="entry name" value="HTH_TetR"/>
</dbReference>
<dbReference type="Pfam" id="PF00440">
    <property type="entry name" value="TetR_N"/>
    <property type="match status" value="1"/>
</dbReference>